<dbReference type="EMBL" id="NPEX01000482">
    <property type="protein sequence ID" value="RAI36618.1"/>
    <property type="molecule type" value="Genomic_DNA"/>
</dbReference>
<gene>
    <name evidence="2" type="ORF">CH341_30200</name>
    <name evidence="1" type="ORF">CH341_30215</name>
</gene>
<dbReference type="AlphaFoldDB" id="A0A327KET3"/>
<dbReference type="EMBL" id="NPEX01000481">
    <property type="protein sequence ID" value="RAI36674.1"/>
    <property type="molecule type" value="Genomic_DNA"/>
</dbReference>
<dbReference type="RefSeq" id="WP_111423262.1">
    <property type="nucleotide sequence ID" value="NZ_NPEX01000481.1"/>
</dbReference>
<organism evidence="2 3">
    <name type="scientific">Rhodoplanes roseus</name>
    <dbReference type="NCBI Taxonomy" id="29409"/>
    <lineage>
        <taxon>Bacteria</taxon>
        <taxon>Pseudomonadati</taxon>
        <taxon>Pseudomonadota</taxon>
        <taxon>Alphaproteobacteria</taxon>
        <taxon>Hyphomicrobiales</taxon>
        <taxon>Nitrobacteraceae</taxon>
        <taxon>Rhodoplanes</taxon>
    </lineage>
</organism>
<comment type="caution">
    <text evidence="2">The sequence shown here is derived from an EMBL/GenBank/DDBJ whole genome shotgun (WGS) entry which is preliminary data.</text>
</comment>
<sequence length="65" mass="7126">MAHETEIAALEQAYASGVLTVEYDGKRATYRSQAELLSAISRLKALQSGTPRPRAGFVSWSRGDR</sequence>
<evidence type="ECO:0000313" key="2">
    <source>
        <dbReference type="EMBL" id="RAI36674.1"/>
    </source>
</evidence>
<reference evidence="2 3" key="1">
    <citation type="submission" date="2017-07" db="EMBL/GenBank/DDBJ databases">
        <title>Draft Genome Sequences of Select Purple Nonsulfur Bacteria.</title>
        <authorList>
            <person name="Lasarre B."/>
            <person name="Mckinlay J.B."/>
        </authorList>
    </citation>
    <scope>NUCLEOTIDE SEQUENCE [LARGE SCALE GENOMIC DNA]</scope>
    <source>
        <strain evidence="2 3">DSM 5909</strain>
    </source>
</reference>
<evidence type="ECO:0000313" key="1">
    <source>
        <dbReference type="EMBL" id="RAI36618.1"/>
    </source>
</evidence>
<dbReference type="NCBIfam" id="NF047331">
    <property type="entry name" value="phage_HTJ"/>
    <property type="match status" value="1"/>
</dbReference>
<dbReference type="OrthoDB" id="7873006at2"/>
<keyword evidence="3" id="KW-1185">Reference proteome</keyword>
<name>A0A327KET3_9BRAD</name>
<protein>
    <submittedName>
        <fullName evidence="2">Uncharacterized protein</fullName>
    </submittedName>
</protein>
<proteinExistence type="predicted"/>
<dbReference type="Proteomes" id="UP000249130">
    <property type="component" value="Unassembled WGS sequence"/>
</dbReference>
<accession>A0A327KET3</accession>
<evidence type="ECO:0000313" key="3">
    <source>
        <dbReference type="Proteomes" id="UP000249130"/>
    </source>
</evidence>